<proteinExistence type="predicted"/>
<dbReference type="OrthoDB" id="6350731at2"/>
<keyword evidence="3" id="KW-1185">Reference proteome</keyword>
<dbReference type="Proteomes" id="UP000307999">
    <property type="component" value="Unassembled WGS sequence"/>
</dbReference>
<dbReference type="RefSeq" id="WP_136736479.1">
    <property type="nucleotide sequence ID" value="NZ_SWDB01000030.1"/>
</dbReference>
<evidence type="ECO:0000259" key="1">
    <source>
        <dbReference type="Pfam" id="PF13400"/>
    </source>
</evidence>
<organism evidence="2 3">
    <name type="scientific">Thalassotalea mangrovi</name>
    <dbReference type="NCBI Taxonomy" id="2572245"/>
    <lineage>
        <taxon>Bacteria</taxon>
        <taxon>Pseudomonadati</taxon>
        <taxon>Pseudomonadota</taxon>
        <taxon>Gammaproteobacteria</taxon>
        <taxon>Alteromonadales</taxon>
        <taxon>Colwelliaceae</taxon>
        <taxon>Thalassotalea</taxon>
    </lineage>
</organism>
<dbReference type="AlphaFoldDB" id="A0A4U1B3F1"/>
<reference evidence="2 3" key="1">
    <citation type="submission" date="2019-04" db="EMBL/GenBank/DDBJ databases">
        <title>Thalassotalea guangxiensis sp. nov., isolated from sediment of the coastal wetland.</title>
        <authorList>
            <person name="Zheng S."/>
            <person name="Zhang D."/>
        </authorList>
    </citation>
    <scope>NUCLEOTIDE SEQUENCE [LARGE SCALE GENOMIC DNA]</scope>
    <source>
        <strain evidence="2 3">ZS-4</strain>
    </source>
</reference>
<dbReference type="Pfam" id="PF13400">
    <property type="entry name" value="Tad"/>
    <property type="match status" value="1"/>
</dbReference>
<feature type="domain" description="Putative Flp pilus-assembly TadG-like N-terminal" evidence="1">
    <location>
        <begin position="13"/>
        <end position="58"/>
    </location>
</feature>
<gene>
    <name evidence="2" type="ORF">E8M12_12500</name>
</gene>
<evidence type="ECO:0000313" key="3">
    <source>
        <dbReference type="Proteomes" id="UP000307999"/>
    </source>
</evidence>
<dbReference type="EMBL" id="SWDB01000030">
    <property type="protein sequence ID" value="TKB44228.1"/>
    <property type="molecule type" value="Genomic_DNA"/>
</dbReference>
<comment type="caution">
    <text evidence="2">The sequence shown here is derived from an EMBL/GenBank/DDBJ whole genome shotgun (WGS) entry which is preliminary data.</text>
</comment>
<name>A0A4U1B3F1_9GAMM</name>
<protein>
    <recommendedName>
        <fullName evidence="1">Putative Flp pilus-assembly TadG-like N-terminal domain-containing protein</fullName>
    </recommendedName>
</protein>
<sequence length="476" mass="50993">MSNYLKPLRKQQGNIIVVFTISLLSLIGLSALALDGGHMLLSKTRLQNIVDSAALHAAKEIDLGASHDEARLAALAIINQNLQATENADLQASFTYTSADEFSISVTPHLEIDFSERPDPFISSTLGSATYVKVVMHDLALSSYLANVFGFDKEVSASALAGPSTEIVDCYNDLAPIMACGTPPPPGGSQDDHLFGYDYNQIQLMKTGSNSDPEVGPGNFQIVRLPGDAGGNDAMRSLAGAAFQNDICFSPSTAGLETEPGNTVGPIYNGLNTRFGIDTPQLPADEYPRDVNTCHGDLIELDSNNALPEIVQVTAMGPVNPSERFTTKMAGETLSQGYYAYDEDTDSYQTQDFYDYEDYDATAECPASAADSGQGQDVFVNNIVEASETASVDRRILNIPIAHCTGDENGQTTINYLGTGCFYIMQPITSHGGQDSFIVGQFIENCTSEGAASWQATDNNGPYTIVLYHVPDSSDS</sequence>
<accession>A0A4U1B3F1</accession>
<dbReference type="InterPro" id="IPR028087">
    <property type="entry name" value="Tad_N"/>
</dbReference>
<evidence type="ECO:0000313" key="2">
    <source>
        <dbReference type="EMBL" id="TKB44228.1"/>
    </source>
</evidence>